<feature type="region of interest" description="Disordered" evidence="1">
    <location>
        <begin position="1"/>
        <end position="21"/>
    </location>
</feature>
<dbReference type="Proteomes" id="UP000270094">
    <property type="component" value="Unassembled WGS sequence"/>
</dbReference>
<evidence type="ECO:0000313" key="3">
    <source>
        <dbReference type="Proteomes" id="UP000270094"/>
    </source>
</evidence>
<keyword evidence="3" id="KW-1185">Reference proteome</keyword>
<accession>A0A3P7K257</accession>
<gene>
    <name evidence="2" type="ORF">SVUK_LOCUS20402</name>
</gene>
<proteinExistence type="predicted"/>
<sequence length="37" mass="4105">MPGGQKPISTSKGLRHTEDEMGKLQIIPEPLFTLILQ</sequence>
<reference evidence="2 3" key="1">
    <citation type="submission" date="2018-11" db="EMBL/GenBank/DDBJ databases">
        <authorList>
            <consortium name="Pathogen Informatics"/>
        </authorList>
    </citation>
    <scope>NUCLEOTIDE SEQUENCE [LARGE SCALE GENOMIC DNA]</scope>
</reference>
<evidence type="ECO:0000313" key="2">
    <source>
        <dbReference type="EMBL" id="VDM85404.1"/>
    </source>
</evidence>
<protein>
    <submittedName>
        <fullName evidence="2">Uncharacterized protein</fullName>
    </submittedName>
</protein>
<name>A0A3P7K257_STRVU</name>
<dbReference type="AlphaFoldDB" id="A0A3P7K257"/>
<evidence type="ECO:0000256" key="1">
    <source>
        <dbReference type="SAM" id="MobiDB-lite"/>
    </source>
</evidence>
<dbReference type="EMBL" id="UYYB01140007">
    <property type="protein sequence ID" value="VDM85404.1"/>
    <property type="molecule type" value="Genomic_DNA"/>
</dbReference>
<organism evidence="2 3">
    <name type="scientific">Strongylus vulgaris</name>
    <name type="common">Blood worm</name>
    <dbReference type="NCBI Taxonomy" id="40348"/>
    <lineage>
        <taxon>Eukaryota</taxon>
        <taxon>Metazoa</taxon>
        <taxon>Ecdysozoa</taxon>
        <taxon>Nematoda</taxon>
        <taxon>Chromadorea</taxon>
        <taxon>Rhabditida</taxon>
        <taxon>Rhabditina</taxon>
        <taxon>Rhabditomorpha</taxon>
        <taxon>Strongyloidea</taxon>
        <taxon>Strongylidae</taxon>
        <taxon>Strongylus</taxon>
    </lineage>
</organism>